<keyword evidence="3" id="KW-0964">Secreted</keyword>
<keyword evidence="10" id="KW-1015">Disulfide bond</keyword>
<protein>
    <recommendedName>
        <fullName evidence="15">lytic cellulose monooxygenase (C4-dehydrogenating)</fullName>
        <ecNumber evidence="15">1.14.99.56</ecNumber>
    </recommendedName>
</protein>
<evidence type="ECO:0000256" key="8">
    <source>
        <dbReference type="ARBA" id="ARBA00023008"/>
    </source>
</evidence>
<comment type="caution">
    <text evidence="19">The sequence shown here is derived from an EMBL/GenBank/DDBJ whole genome shotgun (WGS) entry which is preliminary data.</text>
</comment>
<dbReference type="EC" id="1.14.99.56" evidence="15"/>
<accession>A0A9P8VJF9</accession>
<comment type="cofactor">
    <cofactor evidence="1">
        <name>Cu(2+)</name>
        <dbReference type="ChEBI" id="CHEBI:29036"/>
    </cofactor>
</comment>
<dbReference type="InterPro" id="IPR005103">
    <property type="entry name" value="AA9_LPMO"/>
</dbReference>
<feature type="chain" id="PRO_5040299463" description="lytic cellulose monooxygenase (C4-dehydrogenating)" evidence="17">
    <location>
        <begin position="24"/>
        <end position="423"/>
    </location>
</feature>
<dbReference type="GO" id="GO:0046872">
    <property type="term" value="F:metal ion binding"/>
    <property type="evidence" value="ECO:0007669"/>
    <property type="project" value="UniProtKB-KW"/>
</dbReference>
<evidence type="ECO:0000256" key="2">
    <source>
        <dbReference type="ARBA" id="ARBA00004613"/>
    </source>
</evidence>
<name>A0A9P8VJF9_9PEZI</name>
<dbReference type="InterPro" id="IPR049892">
    <property type="entry name" value="AA9"/>
</dbReference>
<comment type="catalytic activity">
    <reaction evidence="14">
        <text>[(1-&gt;4)-beta-D-glucosyl]n+m + reduced acceptor + O2 = 4-dehydro-beta-D-glucosyl-[(1-&gt;4)-beta-D-glucosyl]n-1 + [(1-&gt;4)-beta-D-glucosyl]m + acceptor + H2O.</text>
        <dbReference type="EC" id="1.14.99.56"/>
    </reaction>
</comment>
<dbReference type="GO" id="GO:0030245">
    <property type="term" value="P:cellulose catabolic process"/>
    <property type="evidence" value="ECO:0007669"/>
    <property type="project" value="UniProtKB-KW"/>
</dbReference>
<dbReference type="CDD" id="cd21175">
    <property type="entry name" value="LPMO_AA9"/>
    <property type="match status" value="1"/>
</dbReference>
<keyword evidence="11" id="KW-0119">Carbohydrate metabolism</keyword>
<evidence type="ECO:0000256" key="15">
    <source>
        <dbReference type="ARBA" id="ARBA00047174"/>
    </source>
</evidence>
<evidence type="ECO:0000313" key="19">
    <source>
        <dbReference type="EMBL" id="KAH6693447.1"/>
    </source>
</evidence>
<evidence type="ECO:0000256" key="13">
    <source>
        <dbReference type="ARBA" id="ARBA00044502"/>
    </source>
</evidence>
<dbReference type="Proteomes" id="UP000770015">
    <property type="component" value="Unassembled WGS sequence"/>
</dbReference>
<proteinExistence type="inferred from homology"/>
<evidence type="ECO:0000256" key="1">
    <source>
        <dbReference type="ARBA" id="ARBA00001973"/>
    </source>
</evidence>
<evidence type="ECO:0000256" key="4">
    <source>
        <dbReference type="ARBA" id="ARBA00022723"/>
    </source>
</evidence>
<sequence length="423" mass="44936">MKYILPTVVASAALAAAHGFVDSAVIGGENYEFYQPYTDPYTTPAPDRVSRFIAGNGPVLDVTSNDMTCGGFGEGSKPAALHAAAAAGSTVQLTWTLWPDSHVGPVLTYMARCPDAGCQDYQPGTDAVWFKIQEGGREGVTNNWAASKLMTAGGVAEYTIPECIEPGFYLVRHEIIALHQGAEYYPGCHQLEVTGSGSTVPTGLVSFPGAYSKTDAGIDYSPYQQTEEYTIPGPALFTCGGSAPAPAPAPTTAAATVAPTAAATSAAVSSAAATAAPAPSSAPAPVDPVEDDEEPVEDDCPVDDEEPVEEEPVEEEEDCPAEDDEEEGGLDPVAVDDEDDCPAEDDEEPIEEPVEDEDDCPAEDDEEPIEEEPVDEDDCPAEDDEEPIEEPVNDDDEYEDIDDCEEAVVPTKRQTIHERRFNY</sequence>
<evidence type="ECO:0000256" key="11">
    <source>
        <dbReference type="ARBA" id="ARBA00023277"/>
    </source>
</evidence>
<feature type="signal peptide" evidence="17">
    <location>
        <begin position="1"/>
        <end position="23"/>
    </location>
</feature>
<dbReference type="Pfam" id="PF03443">
    <property type="entry name" value="AA9"/>
    <property type="match status" value="1"/>
</dbReference>
<keyword evidence="20" id="KW-1185">Reference proteome</keyword>
<dbReference type="Gene3D" id="2.70.50.70">
    <property type="match status" value="1"/>
</dbReference>
<reference evidence="19" key="1">
    <citation type="journal article" date="2021" name="Nat. Commun.">
        <title>Genetic determinants of endophytism in the Arabidopsis root mycobiome.</title>
        <authorList>
            <person name="Mesny F."/>
            <person name="Miyauchi S."/>
            <person name="Thiergart T."/>
            <person name="Pickel B."/>
            <person name="Atanasova L."/>
            <person name="Karlsson M."/>
            <person name="Huettel B."/>
            <person name="Barry K.W."/>
            <person name="Haridas S."/>
            <person name="Chen C."/>
            <person name="Bauer D."/>
            <person name="Andreopoulos W."/>
            <person name="Pangilinan J."/>
            <person name="LaButti K."/>
            <person name="Riley R."/>
            <person name="Lipzen A."/>
            <person name="Clum A."/>
            <person name="Drula E."/>
            <person name="Henrissat B."/>
            <person name="Kohler A."/>
            <person name="Grigoriev I.V."/>
            <person name="Martin F.M."/>
            <person name="Hacquard S."/>
        </authorList>
    </citation>
    <scope>NUCLEOTIDE SEQUENCE</scope>
    <source>
        <strain evidence="19">MPI-SDFR-AT-0117</strain>
    </source>
</reference>
<evidence type="ECO:0000256" key="17">
    <source>
        <dbReference type="SAM" id="SignalP"/>
    </source>
</evidence>
<evidence type="ECO:0000313" key="20">
    <source>
        <dbReference type="Proteomes" id="UP000770015"/>
    </source>
</evidence>
<evidence type="ECO:0000256" key="5">
    <source>
        <dbReference type="ARBA" id="ARBA00022729"/>
    </source>
</evidence>
<evidence type="ECO:0000256" key="12">
    <source>
        <dbReference type="ARBA" id="ARBA00023326"/>
    </source>
</evidence>
<organism evidence="19 20">
    <name type="scientific">Plectosphaerella plurivora</name>
    <dbReference type="NCBI Taxonomy" id="936078"/>
    <lineage>
        <taxon>Eukaryota</taxon>
        <taxon>Fungi</taxon>
        <taxon>Dikarya</taxon>
        <taxon>Ascomycota</taxon>
        <taxon>Pezizomycotina</taxon>
        <taxon>Sordariomycetes</taxon>
        <taxon>Hypocreomycetidae</taxon>
        <taxon>Glomerellales</taxon>
        <taxon>Plectosphaerellaceae</taxon>
        <taxon>Plectosphaerella</taxon>
    </lineage>
</organism>
<evidence type="ECO:0000259" key="18">
    <source>
        <dbReference type="Pfam" id="PF03443"/>
    </source>
</evidence>
<evidence type="ECO:0000256" key="6">
    <source>
        <dbReference type="ARBA" id="ARBA00023001"/>
    </source>
</evidence>
<dbReference type="PANTHER" id="PTHR33353">
    <property type="entry name" value="PUTATIVE (AFU_ORTHOLOGUE AFUA_1G12560)-RELATED"/>
    <property type="match status" value="1"/>
</dbReference>
<feature type="compositionally biased region" description="Acidic residues" evidence="16">
    <location>
        <begin position="288"/>
        <end position="402"/>
    </location>
</feature>
<keyword evidence="8" id="KW-0186">Copper</keyword>
<keyword evidence="7" id="KW-0560">Oxidoreductase</keyword>
<dbReference type="GO" id="GO:0004497">
    <property type="term" value="F:monooxygenase activity"/>
    <property type="evidence" value="ECO:0007669"/>
    <property type="project" value="UniProtKB-KW"/>
</dbReference>
<evidence type="ECO:0000256" key="10">
    <source>
        <dbReference type="ARBA" id="ARBA00023157"/>
    </source>
</evidence>
<evidence type="ECO:0000256" key="7">
    <source>
        <dbReference type="ARBA" id="ARBA00023002"/>
    </source>
</evidence>
<keyword evidence="6" id="KW-0136">Cellulose degradation</keyword>
<dbReference type="PANTHER" id="PTHR33353:SF6">
    <property type="entry name" value="ENDOGLUCANASE IV"/>
    <property type="match status" value="1"/>
</dbReference>
<dbReference type="GO" id="GO:0005576">
    <property type="term" value="C:extracellular region"/>
    <property type="evidence" value="ECO:0007669"/>
    <property type="project" value="UniProtKB-SubCell"/>
</dbReference>
<dbReference type="AlphaFoldDB" id="A0A9P8VJF9"/>
<evidence type="ECO:0000256" key="9">
    <source>
        <dbReference type="ARBA" id="ARBA00023033"/>
    </source>
</evidence>
<keyword evidence="9" id="KW-0503">Monooxygenase</keyword>
<keyword evidence="5 17" id="KW-0732">Signal</keyword>
<feature type="domain" description="Auxiliary Activity family 9 catalytic" evidence="18">
    <location>
        <begin position="18"/>
        <end position="227"/>
    </location>
</feature>
<gene>
    <name evidence="19" type="ORF">F5X68DRAFT_187281</name>
</gene>
<comment type="subcellular location">
    <subcellularLocation>
        <location evidence="2">Secreted</location>
    </subcellularLocation>
</comment>
<comment type="similarity">
    <text evidence="13">Belongs to the polysaccharide monooxygenase AA9 family.</text>
</comment>
<evidence type="ECO:0000256" key="3">
    <source>
        <dbReference type="ARBA" id="ARBA00022525"/>
    </source>
</evidence>
<evidence type="ECO:0000256" key="14">
    <source>
        <dbReference type="ARBA" id="ARBA00045077"/>
    </source>
</evidence>
<dbReference type="EMBL" id="JAGSXJ010000003">
    <property type="protein sequence ID" value="KAH6693447.1"/>
    <property type="molecule type" value="Genomic_DNA"/>
</dbReference>
<keyword evidence="4" id="KW-0479">Metal-binding</keyword>
<dbReference type="OrthoDB" id="4849160at2759"/>
<evidence type="ECO:0000256" key="16">
    <source>
        <dbReference type="SAM" id="MobiDB-lite"/>
    </source>
</evidence>
<feature type="region of interest" description="Disordered" evidence="16">
    <location>
        <begin position="274"/>
        <end position="402"/>
    </location>
</feature>
<keyword evidence="12" id="KW-0624">Polysaccharide degradation</keyword>